<keyword evidence="2" id="KW-0030">Aminoacyl-tRNA synthetase</keyword>
<keyword evidence="1" id="KW-0648">Protein biosynthesis</keyword>
<evidence type="ECO:0000256" key="2">
    <source>
        <dbReference type="ARBA" id="ARBA00023146"/>
    </source>
</evidence>
<accession>A0A8K0GVI7</accession>
<reference evidence="3" key="1">
    <citation type="submission" date="2020-03" db="EMBL/GenBank/DDBJ databases">
        <title>A high-quality chromosome-level genome assembly of a woody plant with both climbing and erect habits, Rhamnella rubrinervis.</title>
        <authorList>
            <person name="Lu Z."/>
            <person name="Yang Y."/>
            <person name="Zhu X."/>
            <person name="Sun Y."/>
        </authorList>
    </citation>
    <scope>NUCLEOTIDE SEQUENCE</scope>
    <source>
        <strain evidence="3">BYM</strain>
        <tissue evidence="3">Leaf</tissue>
    </source>
</reference>
<dbReference type="AlphaFoldDB" id="A0A8K0GVI7"/>
<dbReference type="Proteomes" id="UP000796880">
    <property type="component" value="Unassembled WGS sequence"/>
</dbReference>
<protein>
    <submittedName>
        <fullName evidence="3">Uncharacterized protein</fullName>
    </submittedName>
</protein>
<comment type="caution">
    <text evidence="3">The sequence shown here is derived from an EMBL/GenBank/DDBJ whole genome shotgun (WGS) entry which is preliminary data.</text>
</comment>
<dbReference type="GO" id="GO:0004816">
    <property type="term" value="F:asparagine-tRNA ligase activity"/>
    <property type="evidence" value="ECO:0007669"/>
    <property type="project" value="TreeGrafter"/>
</dbReference>
<dbReference type="GO" id="GO:0006421">
    <property type="term" value="P:asparaginyl-tRNA aminoacylation"/>
    <property type="evidence" value="ECO:0007669"/>
    <property type="project" value="TreeGrafter"/>
</dbReference>
<evidence type="ECO:0000256" key="1">
    <source>
        <dbReference type="ARBA" id="ARBA00022917"/>
    </source>
</evidence>
<gene>
    <name evidence="3" type="ORF">FNV43_RR22852</name>
</gene>
<organism evidence="3 4">
    <name type="scientific">Rhamnella rubrinervis</name>
    <dbReference type="NCBI Taxonomy" id="2594499"/>
    <lineage>
        <taxon>Eukaryota</taxon>
        <taxon>Viridiplantae</taxon>
        <taxon>Streptophyta</taxon>
        <taxon>Embryophyta</taxon>
        <taxon>Tracheophyta</taxon>
        <taxon>Spermatophyta</taxon>
        <taxon>Magnoliopsida</taxon>
        <taxon>eudicotyledons</taxon>
        <taxon>Gunneridae</taxon>
        <taxon>Pentapetalae</taxon>
        <taxon>rosids</taxon>
        <taxon>fabids</taxon>
        <taxon>Rosales</taxon>
        <taxon>Rhamnaceae</taxon>
        <taxon>rhamnoid group</taxon>
        <taxon>Rhamneae</taxon>
        <taxon>Rhamnella</taxon>
    </lineage>
</organism>
<dbReference type="GO" id="GO:0005739">
    <property type="term" value="C:mitochondrion"/>
    <property type="evidence" value="ECO:0007669"/>
    <property type="project" value="TreeGrafter"/>
</dbReference>
<sequence length="160" mass="17695">MDEDFDMPPAEEMSEDFDLPVEGSVLKVGEENEIGKQGLKKNLLKEGEGWDTPENGDECITLVLCWMGLNSIRAVTRGRHSSSLLDKVASVMRIRSALTFATQTSFQNHEFLCMQVPIITITDSEGFSEIFQVTTLLGKSEKTEEPNVVGNIEVVKAAAR</sequence>
<dbReference type="GO" id="GO:0005524">
    <property type="term" value="F:ATP binding"/>
    <property type="evidence" value="ECO:0007669"/>
    <property type="project" value="UniProtKB-KW"/>
</dbReference>
<dbReference type="OrthoDB" id="1742236at2759"/>
<name>A0A8K0GVI7_9ROSA</name>
<dbReference type="PANTHER" id="PTHR22594">
    <property type="entry name" value="ASPARTYL/LYSYL-TRNA SYNTHETASE"/>
    <property type="match status" value="1"/>
</dbReference>
<dbReference type="InterPro" id="IPR045864">
    <property type="entry name" value="aa-tRNA-synth_II/BPL/LPL"/>
</dbReference>
<dbReference type="Gene3D" id="3.30.930.10">
    <property type="entry name" value="Bira Bifunctional Protein, Domain 2"/>
    <property type="match status" value="1"/>
</dbReference>
<evidence type="ECO:0000313" key="3">
    <source>
        <dbReference type="EMBL" id="KAF3435760.1"/>
    </source>
</evidence>
<keyword evidence="2" id="KW-0436">Ligase</keyword>
<keyword evidence="4" id="KW-1185">Reference proteome</keyword>
<dbReference type="SUPFAM" id="SSF55681">
    <property type="entry name" value="Class II aaRS and biotin synthetases"/>
    <property type="match status" value="1"/>
</dbReference>
<dbReference type="EMBL" id="VOIH02000010">
    <property type="protein sequence ID" value="KAF3435760.1"/>
    <property type="molecule type" value="Genomic_DNA"/>
</dbReference>
<proteinExistence type="predicted"/>
<dbReference type="PANTHER" id="PTHR22594:SF36">
    <property type="entry name" value="ASPARAGINE--TRNA LIGASE, CYTOPLASMIC 2"/>
    <property type="match status" value="1"/>
</dbReference>
<evidence type="ECO:0000313" key="4">
    <source>
        <dbReference type="Proteomes" id="UP000796880"/>
    </source>
</evidence>